<dbReference type="EMBL" id="LYTK01000010">
    <property type="protein sequence ID" value="OBQ66969.1"/>
    <property type="molecule type" value="Genomic_DNA"/>
</dbReference>
<evidence type="ECO:0000313" key="1">
    <source>
        <dbReference type="EMBL" id="OBQ66969.1"/>
    </source>
</evidence>
<organism evidence="1 2">
    <name type="scientific">Rhizobium loti</name>
    <name type="common">Mesorhizobium loti</name>
    <dbReference type="NCBI Taxonomy" id="381"/>
    <lineage>
        <taxon>Bacteria</taxon>
        <taxon>Pseudomonadati</taxon>
        <taxon>Pseudomonadota</taxon>
        <taxon>Alphaproteobacteria</taxon>
        <taxon>Hyphomicrobiales</taxon>
        <taxon>Phyllobacteriaceae</taxon>
        <taxon>Mesorhizobium</taxon>
    </lineage>
</organism>
<protein>
    <submittedName>
        <fullName evidence="1">Uncharacterized protein</fullName>
    </submittedName>
</protein>
<comment type="caution">
    <text evidence="1">The sequence shown here is derived from an EMBL/GenBank/DDBJ whole genome shotgun (WGS) entry which is preliminary data.</text>
</comment>
<dbReference type="Proteomes" id="UP000093737">
    <property type="component" value="Unassembled WGS sequence"/>
</dbReference>
<reference evidence="1 2" key="1">
    <citation type="submission" date="2016-05" db="EMBL/GenBank/DDBJ databases">
        <authorList>
            <person name="Ramsay J.P."/>
        </authorList>
    </citation>
    <scope>NUCLEOTIDE SEQUENCE [LARGE SCALE GENOMIC DNA]</scope>
    <source>
        <strain evidence="1 2">NZP2042</strain>
    </source>
</reference>
<evidence type="ECO:0000313" key="2">
    <source>
        <dbReference type="Proteomes" id="UP000093737"/>
    </source>
</evidence>
<sequence length="175" mass="19108">MSIMQTFLHTDSHGSFSEVGHPGWMSGDDGPERLLTADELVDIGFGLLVVDAPPVYNPATQRLSLNPVSDWPKDARSTTKTYTVTDLTAEEIRAALPPLSPRQLCMMLPVVGLSEADIEGLIDAIPDATDRARSSVEWRKATSFSRNHPLVVSLSAELNFEPAELDTIWLYASGI</sequence>
<accession>A0A6M7U322</accession>
<name>A0A6M7U322_RHILI</name>
<proteinExistence type="predicted"/>
<gene>
    <name evidence="1" type="ORF">A8145_31845</name>
</gene>
<dbReference type="AlphaFoldDB" id="A0A6M7U322"/>